<accession>E7QXB8</accession>
<dbReference type="PATRIC" id="fig|797209.4.peg.3383"/>
<name>E7QXB8_HALPU</name>
<dbReference type="Gene3D" id="3.20.20.150">
    <property type="entry name" value="Divalent-metal-dependent TIM barrel enzymes"/>
    <property type="match status" value="2"/>
</dbReference>
<dbReference type="RefSeq" id="WP_007981920.1">
    <property type="nucleotide sequence ID" value="NZ_AEMG01000019.1"/>
</dbReference>
<dbReference type="InterPro" id="IPR013022">
    <property type="entry name" value="Xyl_isomerase-like_TIM-brl"/>
</dbReference>
<dbReference type="OrthoDB" id="219320at2157"/>
<dbReference type="InterPro" id="IPR036237">
    <property type="entry name" value="Xyl_isomerase-like_sf"/>
</dbReference>
<keyword evidence="5" id="KW-1185">Reference proteome</keyword>
<dbReference type="InterPro" id="IPR050312">
    <property type="entry name" value="IolE/XylAMocC-like"/>
</dbReference>
<dbReference type="PANTHER" id="PTHR12110:SF41">
    <property type="entry name" value="INOSOSE DEHYDRATASE"/>
    <property type="match status" value="1"/>
</dbReference>
<dbReference type="STRING" id="797209.GCA_000376445_02984"/>
<protein>
    <submittedName>
        <fullName evidence="3">Sugar phosphate isomerase/epimerase</fullName>
    </submittedName>
    <submittedName>
        <fullName evidence="2">Xylose isomerase domain protein TIM barrel</fullName>
    </submittedName>
</protein>
<evidence type="ECO:0000313" key="3">
    <source>
        <dbReference type="EMBL" id="SHK26151.1"/>
    </source>
</evidence>
<evidence type="ECO:0000259" key="1">
    <source>
        <dbReference type="Pfam" id="PF01261"/>
    </source>
</evidence>
<dbReference type="Proteomes" id="UP000184203">
    <property type="component" value="Unassembled WGS sequence"/>
</dbReference>
<reference evidence="5" key="3">
    <citation type="submission" date="2016-11" db="EMBL/GenBank/DDBJ databases">
        <authorList>
            <person name="Varghese N."/>
            <person name="Submissions S."/>
        </authorList>
    </citation>
    <scope>NUCLEOTIDE SEQUENCE [LARGE SCALE GENOMIC DNA]</scope>
    <source>
        <strain evidence="5">DX253</strain>
    </source>
</reference>
<reference evidence="2 4" key="1">
    <citation type="journal article" date="2014" name="ISME J.">
        <title>Trehalose/2-sulfotrehalose biosynthesis and glycine-betaine uptake are widely spread mechanisms for osmoadaptation in the Halobacteriales.</title>
        <authorList>
            <person name="Youssef N.H."/>
            <person name="Savage-Ashlock K.N."/>
            <person name="McCully A.L."/>
            <person name="Luedtke B."/>
            <person name="Shaw E.I."/>
            <person name="Hoff W.D."/>
            <person name="Elshahed M.S."/>
        </authorList>
    </citation>
    <scope>NUCLEOTIDE SEQUENCE [LARGE SCALE GENOMIC DNA]</scope>
    <source>
        <strain evidence="2 4">DX253</strain>
    </source>
</reference>
<dbReference type="EMBL" id="AEMG01000019">
    <property type="protein sequence ID" value="EFW90921.1"/>
    <property type="molecule type" value="Genomic_DNA"/>
</dbReference>
<organism evidence="2 4">
    <name type="scientific">Haladaptatus paucihalophilus DX253</name>
    <dbReference type="NCBI Taxonomy" id="797209"/>
    <lineage>
        <taxon>Archaea</taxon>
        <taxon>Methanobacteriati</taxon>
        <taxon>Methanobacteriota</taxon>
        <taxon>Stenosarchaea group</taxon>
        <taxon>Halobacteria</taxon>
        <taxon>Halobacteriales</taxon>
        <taxon>Haladaptataceae</taxon>
        <taxon>Haladaptatus</taxon>
    </lineage>
</organism>
<dbReference type="eggNOG" id="arCOG01895">
    <property type="taxonomic scope" value="Archaea"/>
</dbReference>
<gene>
    <name evidence="3" type="ORF">SAMN05444342_1136</name>
    <name evidence="2" type="ORF">ZOD2009_17283</name>
</gene>
<dbReference type="AlphaFoldDB" id="E7QXB8"/>
<evidence type="ECO:0000313" key="5">
    <source>
        <dbReference type="Proteomes" id="UP000184203"/>
    </source>
</evidence>
<dbReference type="PANTHER" id="PTHR12110">
    <property type="entry name" value="HYDROXYPYRUVATE ISOMERASE"/>
    <property type="match status" value="1"/>
</dbReference>
<keyword evidence="2" id="KW-0413">Isomerase</keyword>
<sequence length="221" mass="24168">MIVAGKCPPTADELRAASERGFDAVELHLTTDDLDAIEETTAACRAAPVDVVSVHTPHVGLDELAYVQRANDLCERLDATLVVHSTKIPLSNLGYVLDRIDITVPHGFENSTGHSRHFLTNVLLDEGRPLVLDTAHLYTAEAEYRSILETLLAADDISIPVVHCCDGTKITDGLAFGTGTMDMERVITALHENYDGIVVLEVMPDEQADALELWRDVIRGR</sequence>
<reference evidence="3" key="2">
    <citation type="submission" date="2016-11" db="EMBL/GenBank/DDBJ databases">
        <authorList>
            <person name="Jaros S."/>
            <person name="Januszkiewicz K."/>
            <person name="Wedrychowicz H."/>
        </authorList>
    </citation>
    <scope>NUCLEOTIDE SEQUENCE [LARGE SCALE GENOMIC DNA]</scope>
    <source>
        <strain evidence="3">DX253</strain>
    </source>
</reference>
<proteinExistence type="predicted"/>
<dbReference type="GO" id="GO:0016853">
    <property type="term" value="F:isomerase activity"/>
    <property type="evidence" value="ECO:0007669"/>
    <property type="project" value="UniProtKB-KW"/>
</dbReference>
<dbReference type="SUPFAM" id="SSF51658">
    <property type="entry name" value="Xylose isomerase-like"/>
    <property type="match status" value="1"/>
</dbReference>
<dbReference type="EMBL" id="FRAN01000001">
    <property type="protein sequence ID" value="SHK26151.1"/>
    <property type="molecule type" value="Genomic_DNA"/>
</dbReference>
<dbReference type="Pfam" id="PF01261">
    <property type="entry name" value="AP_endonuc_2"/>
    <property type="match status" value="1"/>
</dbReference>
<evidence type="ECO:0000313" key="2">
    <source>
        <dbReference type="EMBL" id="EFW90921.1"/>
    </source>
</evidence>
<dbReference type="Proteomes" id="UP000003751">
    <property type="component" value="Unassembled WGS sequence"/>
</dbReference>
<evidence type="ECO:0000313" key="4">
    <source>
        <dbReference type="Proteomes" id="UP000003751"/>
    </source>
</evidence>
<feature type="domain" description="Xylose isomerase-like TIM barrel" evidence="1">
    <location>
        <begin position="130"/>
        <end position="213"/>
    </location>
</feature>